<keyword evidence="9" id="KW-0675">Receptor</keyword>
<keyword evidence="6" id="KW-0677">Repeat</keyword>
<reference evidence="14" key="1">
    <citation type="journal article" date="2023" name="Insect Mol. Biol.">
        <title>Genome sequencing provides insights into the evolution of gene families encoding plant cell wall-degrading enzymes in longhorned beetles.</title>
        <authorList>
            <person name="Shin N.R."/>
            <person name="Okamura Y."/>
            <person name="Kirsch R."/>
            <person name="Pauchet Y."/>
        </authorList>
    </citation>
    <scope>NUCLEOTIDE SEQUENCE</scope>
    <source>
        <strain evidence="14">RBIC_L_NR</strain>
    </source>
</reference>
<gene>
    <name evidence="14" type="ORF">NQ314_013396</name>
</gene>
<evidence type="ECO:0000256" key="4">
    <source>
        <dbReference type="ARBA" id="ARBA00022692"/>
    </source>
</evidence>
<evidence type="ECO:0000256" key="3">
    <source>
        <dbReference type="ARBA" id="ARBA00022614"/>
    </source>
</evidence>
<evidence type="ECO:0000256" key="10">
    <source>
        <dbReference type="ARBA" id="ARBA00023180"/>
    </source>
</evidence>
<dbReference type="AlphaFoldDB" id="A0AAV8X6Y0"/>
<dbReference type="SMART" id="SM00255">
    <property type="entry name" value="TIR"/>
    <property type="match status" value="1"/>
</dbReference>
<dbReference type="InterPro" id="IPR026906">
    <property type="entry name" value="LRR_5"/>
</dbReference>
<keyword evidence="10" id="KW-0325">Glycoprotein</keyword>
<evidence type="ECO:0000259" key="13">
    <source>
        <dbReference type="PROSITE" id="PS50104"/>
    </source>
</evidence>
<keyword evidence="7 11" id="KW-1133">Transmembrane helix</keyword>
<evidence type="ECO:0000256" key="1">
    <source>
        <dbReference type="ARBA" id="ARBA00004167"/>
    </source>
</evidence>
<keyword evidence="3" id="KW-0433">Leucine-rich repeat</keyword>
<keyword evidence="5 12" id="KW-0732">Signal</keyword>
<dbReference type="GO" id="GO:0005886">
    <property type="term" value="C:plasma membrane"/>
    <property type="evidence" value="ECO:0007669"/>
    <property type="project" value="TreeGrafter"/>
</dbReference>
<evidence type="ECO:0000256" key="11">
    <source>
        <dbReference type="SAM" id="Phobius"/>
    </source>
</evidence>
<dbReference type="GO" id="GO:0007165">
    <property type="term" value="P:signal transduction"/>
    <property type="evidence" value="ECO:0007669"/>
    <property type="project" value="InterPro"/>
</dbReference>
<dbReference type="Proteomes" id="UP001162156">
    <property type="component" value="Unassembled WGS sequence"/>
</dbReference>
<dbReference type="InterPro" id="IPR000157">
    <property type="entry name" value="TIR_dom"/>
</dbReference>
<dbReference type="GO" id="GO:0038023">
    <property type="term" value="F:signaling receptor activity"/>
    <property type="evidence" value="ECO:0007669"/>
    <property type="project" value="TreeGrafter"/>
</dbReference>
<evidence type="ECO:0000256" key="8">
    <source>
        <dbReference type="ARBA" id="ARBA00023136"/>
    </source>
</evidence>
<dbReference type="SMART" id="SM00365">
    <property type="entry name" value="LRR_SD22"/>
    <property type="match status" value="6"/>
</dbReference>
<proteinExistence type="inferred from homology"/>
<keyword evidence="8 11" id="KW-0472">Membrane</keyword>
<dbReference type="PRINTS" id="PR01537">
    <property type="entry name" value="INTRLKN1R1F"/>
</dbReference>
<dbReference type="InterPro" id="IPR035897">
    <property type="entry name" value="Toll_tir_struct_dom_sf"/>
</dbReference>
<dbReference type="SUPFAM" id="SSF52200">
    <property type="entry name" value="Toll/Interleukin receptor TIR domain"/>
    <property type="match status" value="1"/>
</dbReference>
<feature type="domain" description="TIR" evidence="13">
    <location>
        <begin position="826"/>
        <end position="940"/>
    </location>
</feature>
<feature type="chain" id="PRO_5043742873" description="TIR domain-containing protein" evidence="12">
    <location>
        <begin position="30"/>
        <end position="940"/>
    </location>
</feature>
<accession>A0AAV8X6Y0</accession>
<dbReference type="Pfam" id="PF13306">
    <property type="entry name" value="LRR_5"/>
    <property type="match status" value="1"/>
</dbReference>
<dbReference type="SMART" id="SM00369">
    <property type="entry name" value="LRR_TYP"/>
    <property type="match status" value="10"/>
</dbReference>
<dbReference type="PROSITE" id="PS51450">
    <property type="entry name" value="LRR"/>
    <property type="match status" value="4"/>
</dbReference>
<feature type="transmembrane region" description="Helical" evidence="11">
    <location>
        <begin position="772"/>
        <end position="799"/>
    </location>
</feature>
<dbReference type="SUPFAM" id="SSF52058">
    <property type="entry name" value="L domain-like"/>
    <property type="match status" value="3"/>
</dbReference>
<keyword evidence="15" id="KW-1185">Reference proteome</keyword>
<evidence type="ECO:0000256" key="9">
    <source>
        <dbReference type="ARBA" id="ARBA00023170"/>
    </source>
</evidence>
<comment type="similarity">
    <text evidence="2">Belongs to the Toll-like receptor family.</text>
</comment>
<protein>
    <recommendedName>
        <fullName evidence="13">TIR domain-containing protein</fullName>
    </recommendedName>
</protein>
<dbReference type="Pfam" id="PF13855">
    <property type="entry name" value="LRR_8"/>
    <property type="match status" value="2"/>
</dbReference>
<dbReference type="PANTHER" id="PTHR24365">
    <property type="entry name" value="TOLL-LIKE RECEPTOR"/>
    <property type="match status" value="1"/>
</dbReference>
<evidence type="ECO:0000313" key="14">
    <source>
        <dbReference type="EMBL" id="KAJ8934355.1"/>
    </source>
</evidence>
<dbReference type="FunFam" id="3.80.10.10:FF:001164">
    <property type="entry name" value="GH01279p"/>
    <property type="match status" value="1"/>
</dbReference>
<dbReference type="InterPro" id="IPR003591">
    <property type="entry name" value="Leu-rich_rpt_typical-subtyp"/>
</dbReference>
<organism evidence="14 15">
    <name type="scientific">Rhamnusium bicolor</name>
    <dbReference type="NCBI Taxonomy" id="1586634"/>
    <lineage>
        <taxon>Eukaryota</taxon>
        <taxon>Metazoa</taxon>
        <taxon>Ecdysozoa</taxon>
        <taxon>Arthropoda</taxon>
        <taxon>Hexapoda</taxon>
        <taxon>Insecta</taxon>
        <taxon>Pterygota</taxon>
        <taxon>Neoptera</taxon>
        <taxon>Endopterygota</taxon>
        <taxon>Coleoptera</taxon>
        <taxon>Polyphaga</taxon>
        <taxon>Cucujiformia</taxon>
        <taxon>Chrysomeloidea</taxon>
        <taxon>Cerambycidae</taxon>
        <taxon>Lepturinae</taxon>
        <taxon>Rhagiini</taxon>
        <taxon>Rhamnusium</taxon>
    </lineage>
</organism>
<evidence type="ECO:0000313" key="15">
    <source>
        <dbReference type="Proteomes" id="UP001162156"/>
    </source>
</evidence>
<feature type="signal peptide" evidence="12">
    <location>
        <begin position="1"/>
        <end position="29"/>
    </location>
</feature>
<evidence type="ECO:0000256" key="2">
    <source>
        <dbReference type="ARBA" id="ARBA00009634"/>
    </source>
</evidence>
<evidence type="ECO:0000256" key="6">
    <source>
        <dbReference type="ARBA" id="ARBA00022737"/>
    </source>
</evidence>
<keyword evidence="4 11" id="KW-0812">Transmembrane</keyword>
<dbReference type="Gene3D" id="3.40.50.10140">
    <property type="entry name" value="Toll/interleukin-1 receptor homology (TIR) domain"/>
    <property type="match status" value="1"/>
</dbReference>
<dbReference type="Gene3D" id="3.80.10.10">
    <property type="entry name" value="Ribonuclease Inhibitor"/>
    <property type="match status" value="5"/>
</dbReference>
<name>A0AAV8X6Y0_9CUCU</name>
<dbReference type="EMBL" id="JANEYF010003732">
    <property type="protein sequence ID" value="KAJ8934355.1"/>
    <property type="molecule type" value="Genomic_DNA"/>
</dbReference>
<comment type="caution">
    <text evidence="14">The sequence shown here is derived from an EMBL/GenBank/DDBJ whole genome shotgun (WGS) entry which is preliminary data.</text>
</comment>
<dbReference type="Pfam" id="PF01582">
    <property type="entry name" value="TIR"/>
    <property type="match status" value="1"/>
</dbReference>
<dbReference type="PANTHER" id="PTHR24365:SF541">
    <property type="entry name" value="PROTEIN TOLL-RELATED"/>
    <property type="match status" value="1"/>
</dbReference>
<dbReference type="InterPro" id="IPR001611">
    <property type="entry name" value="Leu-rich_rpt"/>
</dbReference>
<dbReference type="InterPro" id="IPR032675">
    <property type="entry name" value="LRR_dom_sf"/>
</dbReference>
<comment type="subcellular location">
    <subcellularLocation>
        <location evidence="1">Membrane</location>
        <topology evidence="1">Single-pass membrane protein</topology>
    </subcellularLocation>
</comment>
<sequence length="940" mass="108677">MAAPENACIMKEHESLWIFLCILIQLVQGKDSECISSNKCSCYKSNEFEYQCPPGKFKIVLHVIPRQYVKIDCYDLPEYDLSIFPDVDVGDLEYFQMRFCPLPNNSFNPTLDKFNISNIKYMQLEEIRTTTIKTVTKELFNGLSKLEKLSFSLFRIELEDDFLENLPNLIQLYLDNNEIHQLENNMFYYTPRLRILHLSRNLISHQLHLWRNELTSLSKYSFTGLRQLKSLELSSNKINSLDEDTFAELIELVNISLRSNNLNVITSNIFKRNIALEGVRIGNNPNLNLSDYVFANLTNLTNVNIDNSNLESLPQHIFEGSFNILDISIKNNSIKELPENIFKNLEKLKKLNLNGNKISSLPNAIFSSLRSLEELYIGDNNLTEINEKLFKNTANLRILNLRYNNIATIHLNAFIGLRKLLTLDLSYNQYDLKYGDNVEGLNPFSYCEELQRLNLSHNAIDMFPESFMDNKVNLRYFDLDYNKINDLRVASLIKVSTYEVIVYLNNNNISVLDFRDIKIYPIFNPNNYDALHNNDSSTVLYMSQNPISCDCFNFDLIQYVNDKLDPVIKTLVDIRLGNLHCSTPEAFDQILVRDLKPRHITCPLENMGCPKQCGCDFRPYDNCAVVDCSYRNLTNAPVINMTINNVKQVEVNLEGNELENAPYTGLGYDNVTNLFLSNNHIKKLSWIPPKIKVLRLDRNQLTFIESKVLNSLNESTTLQNLTLYQNPWSCGCSTVGLQNYLRNHYKKVNPNEVKCEDDKLLIDRKELCKSHWTIALAIATPILLVVCATAIAVALYFYYQEEIKVWLYAKNLCLWFVTEEELDKDKTYDIFISYSHKDEEFVIQNLLPVLEAGPNPFKICIHVRDWVPGEFIATQVTNSVLDSRRTLVILSESFLESVWGKMEFRTAHTQAINEGRARVIVVKYGQLNEEKLDNELKNVP</sequence>
<evidence type="ECO:0000256" key="12">
    <source>
        <dbReference type="SAM" id="SignalP"/>
    </source>
</evidence>
<evidence type="ECO:0000256" key="7">
    <source>
        <dbReference type="ARBA" id="ARBA00022989"/>
    </source>
</evidence>
<evidence type="ECO:0000256" key="5">
    <source>
        <dbReference type="ARBA" id="ARBA00022729"/>
    </source>
</evidence>
<dbReference type="PROSITE" id="PS50104">
    <property type="entry name" value="TIR"/>
    <property type="match status" value="1"/>
</dbReference>